<feature type="region of interest" description="Disordered" evidence="1">
    <location>
        <begin position="1682"/>
        <end position="1748"/>
    </location>
</feature>
<feature type="compositionally biased region" description="Low complexity" evidence="1">
    <location>
        <begin position="2104"/>
        <end position="2117"/>
    </location>
</feature>
<organism evidence="3 4">
    <name type="scientific">Astrephomene gubernaculifera</name>
    <dbReference type="NCBI Taxonomy" id="47775"/>
    <lineage>
        <taxon>Eukaryota</taxon>
        <taxon>Viridiplantae</taxon>
        <taxon>Chlorophyta</taxon>
        <taxon>core chlorophytes</taxon>
        <taxon>Chlorophyceae</taxon>
        <taxon>CS clade</taxon>
        <taxon>Chlamydomonadales</taxon>
        <taxon>Astrephomenaceae</taxon>
        <taxon>Astrephomene</taxon>
    </lineage>
</organism>
<feature type="region of interest" description="Disordered" evidence="1">
    <location>
        <begin position="2300"/>
        <end position="2390"/>
    </location>
</feature>
<feature type="compositionally biased region" description="Low complexity" evidence="1">
    <location>
        <begin position="1111"/>
        <end position="1122"/>
    </location>
</feature>
<feature type="compositionally biased region" description="Low complexity" evidence="1">
    <location>
        <begin position="1351"/>
        <end position="1365"/>
    </location>
</feature>
<feature type="compositionally biased region" description="Low complexity" evidence="1">
    <location>
        <begin position="3083"/>
        <end position="3102"/>
    </location>
</feature>
<feature type="compositionally biased region" description="Polar residues" evidence="1">
    <location>
        <begin position="41"/>
        <end position="56"/>
    </location>
</feature>
<evidence type="ECO:0000313" key="4">
    <source>
        <dbReference type="Proteomes" id="UP001054857"/>
    </source>
</evidence>
<feature type="compositionally biased region" description="Polar residues" evidence="1">
    <location>
        <begin position="2312"/>
        <end position="2322"/>
    </location>
</feature>
<evidence type="ECO:0000256" key="1">
    <source>
        <dbReference type="SAM" id="MobiDB-lite"/>
    </source>
</evidence>
<feature type="region of interest" description="Disordered" evidence="1">
    <location>
        <begin position="917"/>
        <end position="936"/>
    </location>
</feature>
<feature type="compositionally biased region" description="Low complexity" evidence="1">
    <location>
        <begin position="2228"/>
        <end position="2250"/>
    </location>
</feature>
<feature type="compositionally biased region" description="Basic and acidic residues" evidence="1">
    <location>
        <begin position="2726"/>
        <end position="2748"/>
    </location>
</feature>
<feature type="compositionally biased region" description="Low complexity" evidence="1">
    <location>
        <begin position="58"/>
        <end position="70"/>
    </location>
</feature>
<feature type="compositionally biased region" description="Low complexity" evidence="1">
    <location>
        <begin position="692"/>
        <end position="711"/>
    </location>
</feature>
<feature type="region of interest" description="Disordered" evidence="1">
    <location>
        <begin position="2724"/>
        <end position="2769"/>
    </location>
</feature>
<feature type="domain" description="Cyclic nucleotide-binding" evidence="2">
    <location>
        <begin position="2560"/>
        <end position="2655"/>
    </location>
</feature>
<feature type="compositionally biased region" description="Low complexity" evidence="1">
    <location>
        <begin position="1172"/>
        <end position="1192"/>
    </location>
</feature>
<feature type="region of interest" description="Disordered" evidence="1">
    <location>
        <begin position="842"/>
        <end position="889"/>
    </location>
</feature>
<feature type="compositionally biased region" description="Low complexity" evidence="1">
    <location>
        <begin position="1327"/>
        <end position="1339"/>
    </location>
</feature>
<feature type="compositionally biased region" description="Polar residues" evidence="1">
    <location>
        <begin position="861"/>
        <end position="878"/>
    </location>
</feature>
<feature type="region of interest" description="Disordered" evidence="1">
    <location>
        <begin position="1044"/>
        <end position="1475"/>
    </location>
</feature>
<dbReference type="Proteomes" id="UP001054857">
    <property type="component" value="Unassembled WGS sequence"/>
</dbReference>
<dbReference type="PROSITE" id="PS50042">
    <property type="entry name" value="CNMP_BINDING_3"/>
    <property type="match status" value="3"/>
</dbReference>
<feature type="region of interest" description="Disordered" evidence="1">
    <location>
        <begin position="3498"/>
        <end position="3541"/>
    </location>
</feature>
<feature type="compositionally biased region" description="Low complexity" evidence="1">
    <location>
        <begin position="2037"/>
        <end position="2050"/>
    </location>
</feature>
<evidence type="ECO:0000259" key="2">
    <source>
        <dbReference type="PROSITE" id="PS50042"/>
    </source>
</evidence>
<feature type="compositionally biased region" description="Gly residues" evidence="1">
    <location>
        <begin position="2750"/>
        <end position="2769"/>
    </location>
</feature>
<feature type="region of interest" description="Disordered" evidence="1">
    <location>
        <begin position="3316"/>
        <end position="3369"/>
    </location>
</feature>
<feature type="compositionally biased region" description="Basic and acidic residues" evidence="1">
    <location>
        <begin position="1207"/>
        <end position="1216"/>
    </location>
</feature>
<feature type="compositionally biased region" description="Low complexity" evidence="1">
    <location>
        <begin position="1983"/>
        <end position="2009"/>
    </location>
</feature>
<reference evidence="3 4" key="1">
    <citation type="journal article" date="2021" name="Sci. Rep.">
        <title>Genome sequencing of the multicellular alga Astrephomene provides insights into convergent evolution of germ-soma differentiation.</title>
        <authorList>
            <person name="Yamashita S."/>
            <person name="Yamamoto K."/>
            <person name="Matsuzaki R."/>
            <person name="Suzuki S."/>
            <person name="Yamaguchi H."/>
            <person name="Hirooka S."/>
            <person name="Minakuchi Y."/>
            <person name="Miyagishima S."/>
            <person name="Kawachi M."/>
            <person name="Toyoda A."/>
            <person name="Nozaki H."/>
        </authorList>
    </citation>
    <scope>NUCLEOTIDE SEQUENCE [LARGE SCALE GENOMIC DNA]</scope>
    <source>
        <strain evidence="3 4">NIES-4017</strain>
    </source>
</reference>
<dbReference type="InterPro" id="IPR000595">
    <property type="entry name" value="cNMP-bd_dom"/>
</dbReference>
<feature type="compositionally biased region" description="Low complexity" evidence="1">
    <location>
        <begin position="1858"/>
        <end position="1872"/>
    </location>
</feature>
<feature type="domain" description="Cyclic nucleotide-binding" evidence="2">
    <location>
        <begin position="339"/>
        <end position="439"/>
    </location>
</feature>
<feature type="compositionally biased region" description="Low complexity" evidence="1">
    <location>
        <begin position="2935"/>
        <end position="2962"/>
    </location>
</feature>
<feature type="compositionally biased region" description="Basic residues" evidence="1">
    <location>
        <begin position="3044"/>
        <end position="3056"/>
    </location>
</feature>
<feature type="region of interest" description="Disordered" evidence="1">
    <location>
        <begin position="952"/>
        <end position="982"/>
    </location>
</feature>
<dbReference type="InterPro" id="IPR014710">
    <property type="entry name" value="RmlC-like_jellyroll"/>
</dbReference>
<feature type="region of interest" description="Disordered" evidence="1">
    <location>
        <begin position="764"/>
        <end position="792"/>
    </location>
</feature>
<feature type="compositionally biased region" description="Low complexity" evidence="1">
    <location>
        <begin position="1297"/>
        <end position="1306"/>
    </location>
</feature>
<feature type="compositionally biased region" description="Pro residues" evidence="1">
    <location>
        <begin position="2370"/>
        <end position="2385"/>
    </location>
</feature>
<feature type="compositionally biased region" description="Low complexity" evidence="1">
    <location>
        <begin position="1273"/>
        <end position="1290"/>
    </location>
</feature>
<dbReference type="SUPFAM" id="SSF51206">
    <property type="entry name" value="cAMP-binding domain-like"/>
    <property type="match status" value="2"/>
</dbReference>
<dbReference type="CDD" id="cd00038">
    <property type="entry name" value="CAP_ED"/>
    <property type="match status" value="2"/>
</dbReference>
<feature type="region of interest" description="Disordered" evidence="1">
    <location>
        <begin position="178"/>
        <end position="233"/>
    </location>
</feature>
<feature type="compositionally biased region" description="Pro residues" evidence="1">
    <location>
        <begin position="1059"/>
        <end position="1077"/>
    </location>
</feature>
<feature type="region of interest" description="Disordered" evidence="1">
    <location>
        <begin position="3078"/>
        <end position="3112"/>
    </location>
</feature>
<feature type="compositionally biased region" description="Basic and acidic residues" evidence="1">
    <location>
        <begin position="2265"/>
        <end position="2274"/>
    </location>
</feature>
<feature type="compositionally biased region" description="Polar residues" evidence="1">
    <location>
        <begin position="2427"/>
        <end position="2442"/>
    </location>
</feature>
<feature type="compositionally biased region" description="Polar residues" evidence="1">
    <location>
        <begin position="2341"/>
        <end position="2351"/>
    </location>
</feature>
<feature type="compositionally biased region" description="Low complexity" evidence="1">
    <location>
        <begin position="1926"/>
        <end position="1943"/>
    </location>
</feature>
<proteinExistence type="predicted"/>
<feature type="region of interest" description="Disordered" evidence="1">
    <location>
        <begin position="692"/>
        <end position="752"/>
    </location>
</feature>
<feature type="compositionally biased region" description="Low complexity" evidence="1">
    <location>
        <begin position="2443"/>
        <end position="2460"/>
    </location>
</feature>
<evidence type="ECO:0000313" key="3">
    <source>
        <dbReference type="EMBL" id="GFR51463.1"/>
    </source>
</evidence>
<feature type="compositionally biased region" description="Low complexity" evidence="1">
    <location>
        <begin position="1044"/>
        <end position="1058"/>
    </location>
</feature>
<feature type="region of interest" description="Disordered" evidence="1">
    <location>
        <begin position="2935"/>
        <end position="2985"/>
    </location>
</feature>
<feature type="region of interest" description="Disordered" evidence="1">
    <location>
        <begin position="2425"/>
        <end position="2460"/>
    </location>
</feature>
<feature type="compositionally biased region" description="Gly residues" evidence="1">
    <location>
        <begin position="712"/>
        <end position="723"/>
    </location>
</feature>
<feature type="domain" description="Cyclic nucleotide-binding" evidence="2">
    <location>
        <begin position="450"/>
        <end position="544"/>
    </location>
</feature>
<feature type="compositionally biased region" description="Low complexity" evidence="1">
    <location>
        <begin position="3327"/>
        <end position="3367"/>
    </location>
</feature>
<accession>A0AAD3E0X7</accession>
<dbReference type="EMBL" id="BMAR01000050">
    <property type="protein sequence ID" value="GFR51463.1"/>
    <property type="molecule type" value="Genomic_DNA"/>
</dbReference>
<keyword evidence="4" id="KW-1185">Reference proteome</keyword>
<feature type="region of interest" description="Disordered" evidence="1">
    <location>
        <begin position="2104"/>
        <end position="2274"/>
    </location>
</feature>
<feature type="compositionally biased region" description="Low complexity" evidence="1">
    <location>
        <begin position="178"/>
        <end position="203"/>
    </location>
</feature>
<feature type="region of interest" description="Disordered" evidence="1">
    <location>
        <begin position="3023"/>
        <end position="3065"/>
    </location>
</feature>
<comment type="caution">
    <text evidence="3">The sequence shown here is derived from an EMBL/GenBank/DDBJ whole genome shotgun (WGS) entry which is preliminary data.</text>
</comment>
<protein>
    <recommendedName>
        <fullName evidence="2">Cyclic nucleotide-binding domain-containing protein</fullName>
    </recommendedName>
</protein>
<name>A0AAD3E0X7_9CHLO</name>
<feature type="region of interest" description="Disordered" evidence="1">
    <location>
        <begin position="542"/>
        <end position="577"/>
    </location>
</feature>
<dbReference type="InterPro" id="IPR018490">
    <property type="entry name" value="cNMP-bd_dom_sf"/>
</dbReference>
<gene>
    <name evidence="3" type="ORF">Agub_g13872</name>
</gene>
<sequence>MTLSQSGVVEGSLPLRQPGQLEPGSKDGSSQEAGMTEDSTEPSGQRSNSGATTQPTEAAADQHQQSHHAANPGPKHTSPRRRPAHHAAAPDDAEPDPNGTHTARAVTPGRQPLAVGPPAHSKVQKGRIIAAVTAAAAASAAAAVPLDWSYLLGHPAALSGPLGAAAAAVAAGTAAAAGTGGAKSKAGSTTAGTSSGADNTTSGAAGGQSSVRLSGGQSSLRQTSQSGSGAGSLLGGLSRRANAAASTLPATAEGKFCSAVMGVMERLAATQSAQTGRYRSLRMQAAEQREAMLSTVLMPPPPTAGAFSSREAAARMEAVLQRSGASRDNMQAIVQQIQQFRGLSDDLRTAVAQQFHLFSYPPGSYLYEQDCRCDEAFVLISGAAMLHVEGRPPQRLYPGTVLGVELMLRRQAVPLTVTTDPHFEAQLATLSWQAYEDTVRHWAAEKVTALLPELQASQAARLQAALMRGVSYSQRQPGEPIYVGGQAADHVALLVQGQVLVAAPLEDTDLVTTGQMVSQLKTLMGPLAGSMVLNEMPRMPAAPRGGLRGGLKGGMRSSDGGARRSMAGMPSSTTTPSPLSVMHGSMGVAAAAGASGHTVRMRGLMEMRGSGGEGEGRHGGAEDRVLRLRGAVVEHVEEQQPSEAGDGGDAKAGTAGGIRARILARRDSMAVAAANASSTSGEVKPGMAAVGVAAPPSSASGEAAGGDSSEGLGDGGEGSGTGSGQQQQQQRRPRVRSGGMSGRNSRHSNGLNGTTAAAAAEAANGGNGTMGMEPAAGTEGGLEGPEDDEDVSPFVPAVSAAAAASRSARRSLLFAADGDGGEGSEQATSEAGAAAMRLDQATGAAPEGATDEQQPVRESSDASGTKQDLGPSSSTTAVAASRPESAHSTGIAKAEASLLPATSITDLASDPSSAYSAYSARAGTGSGSEGFPEPHTPMLGFKMAGFGAVPPAVEPWRQSPRSGDTFAFSLGTDESKGSRHMESPATPVLFSLAGAAEDSESKLHHPFAPAIAAEHSSGLVSLAMSLDGSELPRVDDLATDAVSEVEGPAAVEPPAAAEAPPPLPLPAAAPVAAPTPSPMKGLRSKIGGDSVSSLPPPPPSGLHAVRHHHGSSGSRVSSRGASPLVSGASTPRSSSSVRLAAAVTGSEGLPPRHSPLRGGTSPASSENGAAVGRRGLSSNSGSSARTSQSAGGLPRRPSTPTSEAPSVDDRTADSRESAAQLLLHHPVLPPSPPSSPPLRPSSPSQASGTGTGDGATADDAANSQLELKPFSTSGSGAAADEGASSAVASADGGGVGYEADGAAAGAPPSIPSRSHTPDNRSADGAAESVGSEPSVEVVGTPPETPATPVRPADNTPGTPATPTNAVFSSAPFAAALTEPRPAAPRQPSRLRLSSGDHQVAPYHLSADTHGSNTAPAALPPSAPAAGGFPDKGQQPGMRLRMGPGAEGIDGRRSNTGRAGPNFGTPGATVGGGAGSALARRSELGPGGHYISPLGGGGGGGGGSGAAQPLANALAAQLKAHHHKVAAVYGGPVVFCEEALAPLPPADKKAVRVAAHSAIATQRCELILIPASLLRSLVPPPLLPKLEAAAVGAQRRLMQASGHVVDTAPVAWPAAADRIRMVLATPPGQRQPWQVELLAAAFSHLPAFARLTWQVRLKVFQELEYRRLDPGSQLDLAKLDVSEAGGAQPRPSQPPNTKGEGALGPEASSGSVGTEATRGGTVTGTGAGAPPAAESSKGTDPGVGSHASEQTAVGDAGAAAALAAYAEALAAEVGAMPERAHDGATVTGSSSGGSVPGSRAASMEGESLEGQEAAAPPEKSGEAATGDEDVTTPTDAIAVSAGVTDGSEKARQGTIVGDTEAAQPQAPPAATEETQPDGDSNGEALSKEAPQAEADRTAGSVRGSEGGASNAASTGECCGTEHGGALSVTTTAATADGSSTCSGSRTVTGAGESDAADVSRPPTHRKQSWAERFGSRSSRHRMPPAAQEAAAVTSPAAAAAAAGTAGTPDGSKVAATMAAAGTVEGTQPNSAGSRRDSAAQGKAASADAADTSGGGGKEGAQGSKRSSGSEPHTVEALFDPVAAEPLIPSLALRRNSTSVTDLDLAGAADSTASGTGDAEAAPPSRASSWTPYDVSGDAATVDSTAAGERSPEPGGHSFWEGDPPDSAAGFSMPPRLGTADTFLSEAPSHSLRSTGSLASGRYGSLREGDVLPHSSSPGAEEGELEEAAPAEAEAAAAAAEAAEAAVGVAAESSRMSSRPSEVGQEAPERLLPRKREAVAVKLDDRAYWCLSGAISLEIQLQPPPYPDAPPADSATQPATPTNQPASPHHRHAPPSPEHSDISGFTATTTSKASPSHSPSPPPHQQHQHPQPSSPSPSLPPPPPSPPSLQQLQLAHPGDAFSGGALADATTAAFSAAAAAAAAAAAQARPSSPTLSTDPRTVSFTSVAPSPGASAAAASGFTSDGASTMTAAAGSAAGSSPASEAHQHFLQGLPLGSNLIRARVVGEAPAEVLCMSKPMFELMASGVGRSVPPSALPVLARHVDWLIGVDLQAMANDLAGRYRLEEHKQGTELLRAGEAAPVVFLVAAGECLMRGPVVGLRDPASVADGLDLATLREGATCGELSLLAARPLWYTLVVSSPSAKVISIDLAALRTWLLTSPLGQAAAAEVVAAVAEVDIALYGRAVKQIAAMVMCGKLDLALFTPPMKSIIRRIMEDDAAEIAATLQHQKEHAEEKEKEKEREKERERKVRLGGGSGSGGGASGGASGGPMGLSALAGSTAVNRPRSIVMEGWSQVEAIAASVARPYDPEAQSWELIAQAQYVASRRQQQRYLDSLFSRSELATEEDPAGHASGGQRIAMPAPGLVAAALAEPTAVRNPRMYDIRIVPKDLRGRYVEAARLGWDTSFLPSHELSAMMDAEVHVKHAALGLLTQQQQQQEGQLGRSRQLQQQQQDQLQRLQSEQQRAMHTELSRSFPQSSSQQQRMLSGEISFSTALASTSSNASGGSTGGKAVLGASNCLLPRRAGAAAPAPAPEHNSTAHPRTTEHHHHHQHHHLHAAHGTASSPAAPVAARLNALDPHARLQGPSAPNSPSSSSSLVPGAAGTTPPKSARSRLHITTASSGMASVVSLSPEHGMEAPWDAQGRLRVGKPWDNPGADGHGGGGGGDGGDVVLMTPSRLRRELGAASGWSLAQLEDLRRKSAILLSGPPSSGSTAALDPEFQAQMDDLRNMYGSTAGSDGFSGFAVGGGGGGGLDEGGGGGGAAAAGVVASVGSPHAPHYRSGSSHQLEMVAGAGAGHKAGSSGTGSPSRLRAVSLATQPPVPSPLGCPPNSANSSNGSNPNSNPSSLRRGRNRAAGTGATPPSSGTPPMLSVIEEEDVHNLFWTSTHSPHSAPKPGPPAVAAVTGTPGSMAAAAGGGGGGVGSTLPLKPLPPLPPPHDQLRLMKHPPVATPPAAAPTPAWATAVAVPGTADVIAAAPPAAPAPATSASTTSATATTGKAATASVVDGPTPSQSAQGTIAARRSRIQARTAAPPAPEPVESPDRSFWVRDRLHDPQGLAQSVISDAAARAVSAAVTRPQEPPLTAATTTATLTATTSTISSVSPADASAGTAVTVPATPATAAAASARAGSASANVLMAAGGRTGIPTIGRTRKLQPLKRNGAGAAVRAPGDGGAASEGVAVAAGQAGGAGALLAGTTAAAAGNPAAALADADMLFVTLQLPPAPKLLPEFPSPAAAREAAEAAAAAEQAAREARLAAAVAHPSARPLFVRPDLKYVPQYLRQRQRSPVLPPPVRHQLEDAESDSWVVPSYSSEYGFKDGFYDENSQVIYFD</sequence>
<dbReference type="Gene3D" id="2.60.120.10">
    <property type="entry name" value="Jelly Rolls"/>
    <property type="match status" value="2"/>
</dbReference>
<feature type="region of interest" description="Disordered" evidence="1">
    <location>
        <begin position="1780"/>
        <end position="2079"/>
    </location>
</feature>
<feature type="region of interest" description="Disordered" evidence="1">
    <location>
        <begin position="1"/>
        <end position="120"/>
    </location>
</feature>
<feature type="compositionally biased region" description="Basic and acidic residues" evidence="1">
    <location>
        <begin position="973"/>
        <end position="982"/>
    </location>
</feature>
<feature type="compositionally biased region" description="Pro residues" evidence="1">
    <location>
        <begin position="1227"/>
        <end position="1240"/>
    </location>
</feature>
<feature type="compositionally biased region" description="Polar residues" evidence="1">
    <location>
        <begin position="208"/>
        <end position="223"/>
    </location>
</feature>